<comment type="caution">
    <text evidence="2">The sequence shown here is derived from an EMBL/GenBank/DDBJ whole genome shotgun (WGS) entry which is preliminary data.</text>
</comment>
<keyword evidence="3" id="KW-1185">Reference proteome</keyword>
<keyword evidence="1" id="KW-0472">Membrane</keyword>
<dbReference type="GeneID" id="95780424"/>
<protein>
    <submittedName>
        <fullName evidence="2">Uncharacterized protein</fullName>
    </submittedName>
</protein>
<dbReference type="EMBL" id="SDIF01000063">
    <property type="protein sequence ID" value="RXS64766.1"/>
    <property type="molecule type" value="Genomic_DNA"/>
</dbReference>
<organism evidence="2 3">
    <name type="scientific">Streptomyces sioyaensis</name>
    <dbReference type="NCBI Taxonomy" id="67364"/>
    <lineage>
        <taxon>Bacteria</taxon>
        <taxon>Bacillati</taxon>
        <taxon>Actinomycetota</taxon>
        <taxon>Actinomycetes</taxon>
        <taxon>Kitasatosporales</taxon>
        <taxon>Streptomycetaceae</taxon>
        <taxon>Streptomyces</taxon>
    </lineage>
</organism>
<reference evidence="2 3" key="1">
    <citation type="submission" date="2019-01" db="EMBL/GenBank/DDBJ databases">
        <title>Draft genome sequences of the type strain Streptomyces sioyaensis DSM 40032 and its novel strain, TM32, a thermotolerant antibiotics-producing actinobacterium.</title>
        <authorList>
            <person name="Nakaew N."/>
            <person name="Lumyong S."/>
            <person name="Sloan W.T."/>
            <person name="Sungthong R."/>
        </authorList>
    </citation>
    <scope>NUCLEOTIDE SEQUENCE [LARGE SCALE GENOMIC DNA]</scope>
    <source>
        <strain evidence="2 3">DSM 40032</strain>
    </source>
</reference>
<feature type="transmembrane region" description="Helical" evidence="1">
    <location>
        <begin position="12"/>
        <end position="31"/>
    </location>
</feature>
<dbReference type="AlphaFoldDB" id="A0A4Q1QSS3"/>
<accession>A0A4Q1QSS3</accession>
<evidence type="ECO:0000313" key="3">
    <source>
        <dbReference type="Proteomes" id="UP000289482"/>
    </source>
</evidence>
<evidence type="ECO:0000313" key="2">
    <source>
        <dbReference type="EMBL" id="RXS64766.1"/>
    </source>
</evidence>
<sequence length="219" mass="24182">MLLAGEWYNSDAFWKAATAVIALLALSWGVYTWRFKDPKRQFLYGMSNPTPLLSAPEGVRQDLELRHRGEVLTDPHVLQVTLINRGRKDIPSTDFDGGRSIRCDLGVRIIAHLSSTCVPESLKAPKLAIKATAIEAAPTLIRSRQSITYALLVDGAKPILECDIPIINVHPREIDSEYTQGIATEALTVALVSSVPFGAVIDAVLSIGIPSWRRRRRND</sequence>
<name>A0A4Q1QSS3_9ACTN</name>
<keyword evidence="1" id="KW-1133">Transmembrane helix</keyword>
<dbReference type="Proteomes" id="UP000289482">
    <property type="component" value="Unassembled WGS sequence"/>
</dbReference>
<evidence type="ECO:0000256" key="1">
    <source>
        <dbReference type="SAM" id="Phobius"/>
    </source>
</evidence>
<gene>
    <name evidence="2" type="ORF">EST54_21155</name>
</gene>
<dbReference type="RefSeq" id="WP_129249204.1">
    <property type="nucleotide sequence ID" value="NZ_JABZEL010000014.1"/>
</dbReference>
<proteinExistence type="predicted"/>
<keyword evidence="1" id="KW-0812">Transmembrane</keyword>